<dbReference type="RefSeq" id="WP_138843406.1">
    <property type="nucleotide sequence ID" value="NZ_VCPD01000005.1"/>
</dbReference>
<reference evidence="1 2" key="1">
    <citation type="submission" date="2019-05" db="EMBL/GenBank/DDBJ databases">
        <title>Ruegeria sp. nov., isolated from tidal flat.</title>
        <authorList>
            <person name="Kim W."/>
        </authorList>
    </citation>
    <scope>NUCLEOTIDE SEQUENCE [LARGE SCALE GENOMIC DNA]</scope>
    <source>
        <strain evidence="1 2">CAU 1488</strain>
    </source>
</reference>
<evidence type="ECO:0000313" key="2">
    <source>
        <dbReference type="Proteomes" id="UP001193035"/>
    </source>
</evidence>
<evidence type="ECO:0008006" key="3">
    <source>
        <dbReference type="Google" id="ProtNLM"/>
    </source>
</evidence>
<gene>
    <name evidence="1" type="ORF">FGK63_14240</name>
</gene>
<keyword evidence="2" id="KW-1185">Reference proteome</keyword>
<dbReference type="Proteomes" id="UP001193035">
    <property type="component" value="Unassembled WGS sequence"/>
</dbReference>
<name>A0ABY2WUN5_9RHOB</name>
<evidence type="ECO:0000313" key="1">
    <source>
        <dbReference type="EMBL" id="TMV06314.1"/>
    </source>
</evidence>
<sequence length="79" mass="8099">MNLLKVNTACAILAQTRGVGAVGARHIVEVMEVTLSKMKSVRGFYSVETIGAALAEMGQPLTNAEAVALEAVAAARNGG</sequence>
<comment type="caution">
    <text evidence="1">The sequence shown here is derived from an EMBL/GenBank/DDBJ whole genome shotgun (WGS) entry which is preliminary data.</text>
</comment>
<dbReference type="EMBL" id="VCPD01000005">
    <property type="protein sequence ID" value="TMV06314.1"/>
    <property type="molecule type" value="Genomic_DNA"/>
</dbReference>
<organism evidence="1 2">
    <name type="scientific">Ruegeria sediminis</name>
    <dbReference type="NCBI Taxonomy" id="2583820"/>
    <lineage>
        <taxon>Bacteria</taxon>
        <taxon>Pseudomonadati</taxon>
        <taxon>Pseudomonadota</taxon>
        <taxon>Alphaproteobacteria</taxon>
        <taxon>Rhodobacterales</taxon>
        <taxon>Roseobacteraceae</taxon>
        <taxon>Ruegeria</taxon>
    </lineage>
</organism>
<accession>A0ABY2WUN5</accession>
<proteinExistence type="predicted"/>
<protein>
    <recommendedName>
        <fullName evidence="3">Ribosomal protein L7/L12 C-terminal domain-containing protein</fullName>
    </recommendedName>
</protein>